<feature type="transmembrane region" description="Helical" evidence="6">
    <location>
        <begin position="236"/>
        <end position="258"/>
    </location>
</feature>
<comment type="subcellular location">
    <subcellularLocation>
        <location evidence="1">Cell membrane</location>
        <topology evidence="1">Multi-pass membrane protein</topology>
    </subcellularLocation>
</comment>
<evidence type="ECO:0000256" key="3">
    <source>
        <dbReference type="ARBA" id="ARBA00022692"/>
    </source>
</evidence>
<dbReference type="KEGG" id="cok:COCCU_12350"/>
<feature type="transmembrane region" description="Helical" evidence="6">
    <location>
        <begin position="52"/>
        <end position="79"/>
    </location>
</feature>
<dbReference type="GO" id="GO:0044341">
    <property type="term" value="P:sodium-dependent phosphate transport"/>
    <property type="evidence" value="ECO:0007669"/>
    <property type="project" value="InterPro"/>
</dbReference>
<keyword evidence="4 6" id="KW-1133">Transmembrane helix</keyword>
<dbReference type="InterPro" id="IPR003841">
    <property type="entry name" value="Na/Pi_transpt"/>
</dbReference>
<feature type="transmembrane region" description="Helical" evidence="6">
    <location>
        <begin position="163"/>
        <end position="188"/>
    </location>
</feature>
<dbReference type="GO" id="GO:0005886">
    <property type="term" value="C:plasma membrane"/>
    <property type="evidence" value="ECO:0007669"/>
    <property type="project" value="UniProtKB-SubCell"/>
</dbReference>
<feature type="transmembrane region" description="Helical" evidence="6">
    <location>
        <begin position="395"/>
        <end position="421"/>
    </location>
</feature>
<reference evidence="7 8" key="1">
    <citation type="submission" date="2019-11" db="EMBL/GenBank/DDBJ databases">
        <title>Complete genome sequence of Corynebacterium kalinowskii 1959, a novel Corynebacterium species isolated from soil of a small paddock in Vilsendorf, Germany.</title>
        <authorList>
            <person name="Schaffert L."/>
            <person name="Ruwe M."/>
            <person name="Milse J."/>
            <person name="Hanuschka K."/>
            <person name="Ortseifen V."/>
            <person name="Droste J."/>
            <person name="Brandt D."/>
            <person name="Schlueter L."/>
            <person name="Kutter Y."/>
            <person name="Vinke S."/>
            <person name="Viehoefer P."/>
            <person name="Jacob L."/>
            <person name="Luebke N.-C."/>
            <person name="Schulte-Berndt E."/>
            <person name="Hain C."/>
            <person name="Linder M."/>
            <person name="Schmidt P."/>
            <person name="Wollenschlaeger L."/>
            <person name="Luttermann T."/>
            <person name="Thieme E."/>
            <person name="Hassa J."/>
            <person name="Haak M."/>
            <person name="Wittchen M."/>
            <person name="Mentz A."/>
            <person name="Persicke M."/>
            <person name="Busche T."/>
            <person name="Ruckert C."/>
        </authorList>
    </citation>
    <scope>NUCLEOTIDE SEQUENCE [LARGE SCALE GENOMIC DNA]</scope>
    <source>
        <strain evidence="7 8">2039</strain>
    </source>
</reference>
<keyword evidence="3 6" id="KW-0812">Transmembrane</keyword>
<evidence type="ECO:0000256" key="1">
    <source>
        <dbReference type="ARBA" id="ARBA00004651"/>
    </source>
</evidence>
<keyword evidence="8" id="KW-1185">Reference proteome</keyword>
<dbReference type="EMBL" id="CP046455">
    <property type="protein sequence ID" value="QGU08370.1"/>
    <property type="molecule type" value="Genomic_DNA"/>
</dbReference>
<keyword evidence="2" id="KW-1003">Cell membrane</keyword>
<dbReference type="PANTHER" id="PTHR10010">
    <property type="entry name" value="SOLUTE CARRIER FAMILY 34 SODIUM PHOSPHATE , MEMBER 2-RELATED"/>
    <property type="match status" value="1"/>
</dbReference>
<evidence type="ECO:0000313" key="7">
    <source>
        <dbReference type="EMBL" id="QGU08370.1"/>
    </source>
</evidence>
<keyword evidence="5 6" id="KW-0472">Membrane</keyword>
<dbReference type="Pfam" id="PF02690">
    <property type="entry name" value="Na_Pi_cotrans"/>
    <property type="match status" value="2"/>
</dbReference>
<feature type="transmembrane region" description="Helical" evidence="6">
    <location>
        <begin position="352"/>
        <end position="374"/>
    </location>
</feature>
<name>A0A6B8WEF3_9CORY</name>
<evidence type="ECO:0000313" key="8">
    <source>
        <dbReference type="Proteomes" id="UP000424462"/>
    </source>
</evidence>
<dbReference type="AlphaFoldDB" id="A0A6B8WEF3"/>
<accession>A0A6B8WEF3</accession>
<evidence type="ECO:0000256" key="6">
    <source>
        <dbReference type="SAM" id="Phobius"/>
    </source>
</evidence>
<feature type="transmembrane region" description="Helical" evidence="6">
    <location>
        <begin position="86"/>
        <end position="106"/>
    </location>
</feature>
<feature type="transmembrane region" description="Helical" evidence="6">
    <location>
        <begin position="126"/>
        <end position="151"/>
    </location>
</feature>
<sequence>MTSGEAGDPQEMRNSRDQVIHRAALGTQQFINPKSISPDDDMVMLSGIGKTIRWLGVLVSVLVMLLGVGLIIDGVYGFGNSRAQDLFGLATNPLIGLMVGILATALLQSSTATTAITVTAVGLGVISVPVAIPVIMGANIGTTVTVFIISYSYIGHREEFRRAFASAAVHGFFNLLMVLLLVPIEFIFAPLRRVSGAMASSVFGDVLGPSDTGTFITAIFQPAVDFIGNRGLLGEIFIPTVAAVMTILLGTALIVIGVRAISVQLRTLMAAATHTLLERSSGTSDALGLLTGTVGTMTLQASSVTVSSLLPFSAAGSLKLREVLAITLGANVGTTLSSLLVALALPGSLGSFALQAAIVHLLFNVLGALLVLLLPPLRKLILFLATRLADFAVRSYTLSFVLLMGYFFLLPAAVIGVYSLLN</sequence>
<evidence type="ECO:0000256" key="4">
    <source>
        <dbReference type="ARBA" id="ARBA00022989"/>
    </source>
</evidence>
<protein>
    <submittedName>
        <fullName evidence="7">Na+/Pi-cotransporter</fullName>
    </submittedName>
</protein>
<dbReference type="Proteomes" id="UP000424462">
    <property type="component" value="Chromosome"/>
</dbReference>
<gene>
    <name evidence="7" type="ORF">COCCU_12350</name>
</gene>
<evidence type="ECO:0000256" key="5">
    <source>
        <dbReference type="ARBA" id="ARBA00023136"/>
    </source>
</evidence>
<evidence type="ECO:0000256" key="2">
    <source>
        <dbReference type="ARBA" id="ARBA00022475"/>
    </source>
</evidence>
<dbReference type="GO" id="GO:0005436">
    <property type="term" value="F:sodium:phosphate symporter activity"/>
    <property type="evidence" value="ECO:0007669"/>
    <property type="project" value="InterPro"/>
</dbReference>
<organism evidence="7 8">
    <name type="scientific">Corynebacterium occultum</name>
    <dbReference type="NCBI Taxonomy" id="2675219"/>
    <lineage>
        <taxon>Bacteria</taxon>
        <taxon>Bacillati</taxon>
        <taxon>Actinomycetota</taxon>
        <taxon>Actinomycetes</taxon>
        <taxon>Mycobacteriales</taxon>
        <taxon>Corynebacteriaceae</taxon>
        <taxon>Corynebacterium</taxon>
    </lineage>
</organism>
<dbReference type="NCBIfam" id="NF037997">
    <property type="entry name" value="Na_Pi_symport"/>
    <property type="match status" value="1"/>
</dbReference>
<feature type="transmembrane region" description="Helical" evidence="6">
    <location>
        <begin position="323"/>
        <end position="346"/>
    </location>
</feature>
<proteinExistence type="predicted"/>
<dbReference type="PANTHER" id="PTHR10010:SF46">
    <property type="entry name" value="SODIUM-DEPENDENT PHOSPHATE TRANSPORT PROTEIN 2B"/>
    <property type="match status" value="1"/>
</dbReference>